<evidence type="ECO:0000313" key="10">
    <source>
        <dbReference type="EMBL" id="GCC16312.1"/>
    </source>
</evidence>
<dbReference type="AlphaFoldDB" id="A0A401RDT6"/>
<dbReference type="GO" id="GO:0005524">
    <property type="term" value="F:ATP binding"/>
    <property type="evidence" value="ECO:0007669"/>
    <property type="project" value="UniProtKB-KW"/>
</dbReference>
<dbReference type="GO" id="GO:0004674">
    <property type="term" value="F:protein serine/threonine kinase activity"/>
    <property type="evidence" value="ECO:0007669"/>
    <property type="project" value="UniProtKB-KW"/>
</dbReference>
<protein>
    <recommendedName>
        <fullName evidence="1">non-specific serine/threonine protein kinase</fullName>
        <ecNumber evidence="1">2.7.11.1</ecNumber>
    </recommendedName>
</protein>
<dbReference type="PANTHER" id="PTHR22983">
    <property type="entry name" value="PROTEIN KINASE RELATED"/>
    <property type="match status" value="1"/>
</dbReference>
<evidence type="ECO:0000256" key="6">
    <source>
        <dbReference type="ARBA" id="ARBA00022840"/>
    </source>
</evidence>
<keyword evidence="2" id="KW-0723">Serine/threonine-protein kinase</keyword>
<feature type="compositionally biased region" description="Basic residues" evidence="9">
    <location>
        <begin position="61"/>
        <end position="70"/>
    </location>
</feature>
<evidence type="ECO:0000256" key="8">
    <source>
        <dbReference type="ARBA" id="ARBA00048679"/>
    </source>
</evidence>
<sequence length="190" mass="21251">MPPVIRLSWPALLYHPFVADRINVVDDSQDCGIEKPFTIQASPETQALKEQQAKELAPRSGHSKILRKAREKMLEESKKKHSAQPGEPARQAQADPRGEPRPKQPLCTPERAPLLLGTQRAAPPSREAGADGSPGTSSTAEREKDQRQPPTPGLHHITQDYEREFPEVQVGPRLLRRRSHSMENVDLDNE</sequence>
<comment type="catalytic activity">
    <reaction evidence="7">
        <text>L-threonyl-[protein] + ATP = O-phospho-L-threonyl-[protein] + ADP + H(+)</text>
        <dbReference type="Rhea" id="RHEA:46608"/>
        <dbReference type="Rhea" id="RHEA-COMP:11060"/>
        <dbReference type="Rhea" id="RHEA-COMP:11605"/>
        <dbReference type="ChEBI" id="CHEBI:15378"/>
        <dbReference type="ChEBI" id="CHEBI:30013"/>
        <dbReference type="ChEBI" id="CHEBI:30616"/>
        <dbReference type="ChEBI" id="CHEBI:61977"/>
        <dbReference type="ChEBI" id="CHEBI:456216"/>
        <dbReference type="EC" id="2.7.11.1"/>
    </reaction>
</comment>
<organism evidence="10 11">
    <name type="scientific">Chiloscyllium punctatum</name>
    <name type="common">Brownbanded bambooshark</name>
    <name type="synonym">Hemiscyllium punctatum</name>
    <dbReference type="NCBI Taxonomy" id="137246"/>
    <lineage>
        <taxon>Eukaryota</taxon>
        <taxon>Metazoa</taxon>
        <taxon>Chordata</taxon>
        <taxon>Craniata</taxon>
        <taxon>Vertebrata</taxon>
        <taxon>Chondrichthyes</taxon>
        <taxon>Elasmobranchii</taxon>
        <taxon>Galeomorphii</taxon>
        <taxon>Galeoidea</taxon>
        <taxon>Orectolobiformes</taxon>
        <taxon>Hemiscylliidae</taxon>
        <taxon>Chiloscyllium</taxon>
    </lineage>
</organism>
<keyword evidence="4" id="KW-0547">Nucleotide-binding</keyword>
<dbReference type="OrthoDB" id="266718at2759"/>
<keyword evidence="3" id="KW-0808">Transferase</keyword>
<dbReference type="GO" id="GO:0005737">
    <property type="term" value="C:cytoplasm"/>
    <property type="evidence" value="ECO:0007669"/>
    <property type="project" value="UniProtKB-ARBA"/>
</dbReference>
<reference evidence="10 11" key="1">
    <citation type="journal article" date="2018" name="Nat. Ecol. Evol.">
        <title>Shark genomes provide insights into elasmobranch evolution and the origin of vertebrates.</title>
        <authorList>
            <person name="Hara Y"/>
            <person name="Yamaguchi K"/>
            <person name="Onimaru K"/>
            <person name="Kadota M"/>
            <person name="Koyanagi M"/>
            <person name="Keeley SD"/>
            <person name="Tatsumi K"/>
            <person name="Tanaka K"/>
            <person name="Motone F"/>
            <person name="Kageyama Y"/>
            <person name="Nozu R"/>
            <person name="Adachi N"/>
            <person name="Nishimura O"/>
            <person name="Nakagawa R"/>
            <person name="Tanegashima C"/>
            <person name="Kiyatake I"/>
            <person name="Matsumoto R"/>
            <person name="Murakumo K"/>
            <person name="Nishida K"/>
            <person name="Terakita A"/>
            <person name="Kuratani S"/>
            <person name="Sato K"/>
            <person name="Hyodo S Kuraku.S."/>
        </authorList>
    </citation>
    <scope>NUCLEOTIDE SEQUENCE [LARGE SCALE GENOMIC DNA]</scope>
</reference>
<keyword evidence="6" id="KW-0067">ATP-binding</keyword>
<keyword evidence="5" id="KW-0418">Kinase</keyword>
<dbReference type="EMBL" id="BEZZ01007569">
    <property type="protein sequence ID" value="GCC16312.1"/>
    <property type="molecule type" value="Genomic_DNA"/>
</dbReference>
<comment type="caution">
    <text evidence="10">The sequence shown here is derived from an EMBL/GenBank/DDBJ whole genome shotgun (WGS) entry which is preliminary data.</text>
</comment>
<dbReference type="EC" id="2.7.11.1" evidence="1"/>
<accession>A0A401RDT6</accession>
<proteinExistence type="predicted"/>
<feature type="region of interest" description="Disordered" evidence="9">
    <location>
        <begin position="47"/>
        <end position="190"/>
    </location>
</feature>
<name>A0A401RDT6_CHIPU</name>
<dbReference type="PANTHER" id="PTHR22983:SF6">
    <property type="entry name" value="SERINE_THREONINE-PROTEIN KINASE 36"/>
    <property type="match status" value="1"/>
</dbReference>
<keyword evidence="11" id="KW-1185">Reference proteome</keyword>
<evidence type="ECO:0000256" key="4">
    <source>
        <dbReference type="ARBA" id="ARBA00022741"/>
    </source>
</evidence>
<comment type="catalytic activity">
    <reaction evidence="8">
        <text>L-seryl-[protein] + ATP = O-phospho-L-seryl-[protein] + ADP + H(+)</text>
        <dbReference type="Rhea" id="RHEA:17989"/>
        <dbReference type="Rhea" id="RHEA-COMP:9863"/>
        <dbReference type="Rhea" id="RHEA-COMP:11604"/>
        <dbReference type="ChEBI" id="CHEBI:15378"/>
        <dbReference type="ChEBI" id="CHEBI:29999"/>
        <dbReference type="ChEBI" id="CHEBI:30616"/>
        <dbReference type="ChEBI" id="CHEBI:83421"/>
        <dbReference type="ChEBI" id="CHEBI:456216"/>
        <dbReference type="EC" id="2.7.11.1"/>
    </reaction>
</comment>
<evidence type="ECO:0000256" key="3">
    <source>
        <dbReference type="ARBA" id="ARBA00022679"/>
    </source>
</evidence>
<evidence type="ECO:0000256" key="5">
    <source>
        <dbReference type="ARBA" id="ARBA00022777"/>
    </source>
</evidence>
<evidence type="ECO:0000256" key="7">
    <source>
        <dbReference type="ARBA" id="ARBA00047899"/>
    </source>
</evidence>
<evidence type="ECO:0000256" key="9">
    <source>
        <dbReference type="SAM" id="MobiDB-lite"/>
    </source>
</evidence>
<gene>
    <name evidence="10" type="ORF">chiPu_0022405</name>
</gene>
<feature type="non-terminal residue" evidence="10">
    <location>
        <position position="190"/>
    </location>
</feature>
<dbReference type="STRING" id="137246.A0A401RDT6"/>
<feature type="compositionally biased region" description="Basic and acidic residues" evidence="9">
    <location>
        <begin position="157"/>
        <end position="166"/>
    </location>
</feature>
<evidence type="ECO:0000256" key="2">
    <source>
        <dbReference type="ARBA" id="ARBA00022527"/>
    </source>
</evidence>
<dbReference type="GO" id="GO:0007224">
    <property type="term" value="P:smoothened signaling pathway"/>
    <property type="evidence" value="ECO:0007669"/>
    <property type="project" value="TreeGrafter"/>
</dbReference>
<evidence type="ECO:0000313" key="11">
    <source>
        <dbReference type="Proteomes" id="UP000287033"/>
    </source>
</evidence>
<dbReference type="Proteomes" id="UP000287033">
    <property type="component" value="Unassembled WGS sequence"/>
</dbReference>
<evidence type="ECO:0000256" key="1">
    <source>
        <dbReference type="ARBA" id="ARBA00012513"/>
    </source>
</evidence>